<dbReference type="GO" id="GO:0004519">
    <property type="term" value="F:endonuclease activity"/>
    <property type="evidence" value="ECO:0007669"/>
    <property type="project" value="UniProtKB-KW"/>
</dbReference>
<dbReference type="Pfam" id="PF03372">
    <property type="entry name" value="Exo_endo_phos"/>
    <property type="match status" value="1"/>
</dbReference>
<dbReference type="RefSeq" id="WP_209455487.1">
    <property type="nucleotide sequence ID" value="NZ_BAAACS010000017.1"/>
</dbReference>
<dbReference type="EMBL" id="JAGGJX010000001">
    <property type="protein sequence ID" value="MBP1853865.1"/>
    <property type="molecule type" value="Genomic_DNA"/>
</dbReference>
<proteinExistence type="predicted"/>
<accession>A0ABS4E7C8</accession>
<dbReference type="Proteomes" id="UP000767291">
    <property type="component" value="Unassembled WGS sequence"/>
</dbReference>
<evidence type="ECO:0000313" key="2">
    <source>
        <dbReference type="EMBL" id="MBP1853865.1"/>
    </source>
</evidence>
<dbReference type="GO" id="GO:0016787">
    <property type="term" value="F:hydrolase activity"/>
    <property type="evidence" value="ECO:0007669"/>
    <property type="project" value="UniProtKB-KW"/>
</dbReference>
<keyword evidence="3" id="KW-1185">Reference proteome</keyword>
<keyword evidence="2" id="KW-0540">Nuclease</keyword>
<dbReference type="PANTHER" id="PTHR14859">
    <property type="entry name" value="CALCOFLUOR WHITE HYPERSENSITIVE PROTEIN PRECURSOR"/>
    <property type="match status" value="1"/>
</dbReference>
<evidence type="ECO:0000313" key="3">
    <source>
        <dbReference type="Proteomes" id="UP000767291"/>
    </source>
</evidence>
<evidence type="ECO:0000259" key="1">
    <source>
        <dbReference type="Pfam" id="PF03372"/>
    </source>
</evidence>
<gene>
    <name evidence="2" type="ORF">J2Z43_000255</name>
</gene>
<keyword evidence="2" id="KW-0255">Endonuclease</keyword>
<organism evidence="2 3">
    <name type="scientific">Metaclostridioides mangenotii</name>
    <dbReference type="NCBI Taxonomy" id="1540"/>
    <lineage>
        <taxon>Bacteria</taxon>
        <taxon>Bacillati</taxon>
        <taxon>Bacillota</taxon>
        <taxon>Clostridia</taxon>
        <taxon>Peptostreptococcales</taxon>
        <taxon>Peptostreptococcaceae</taxon>
        <taxon>Metaclostridioides</taxon>
    </lineage>
</organism>
<dbReference type="InterPro" id="IPR036691">
    <property type="entry name" value="Endo/exonu/phosph_ase_sf"/>
</dbReference>
<name>A0ABS4E7C8_9FIRM</name>
<dbReference type="SUPFAM" id="SSF56219">
    <property type="entry name" value="DNase I-like"/>
    <property type="match status" value="1"/>
</dbReference>
<dbReference type="InterPro" id="IPR005135">
    <property type="entry name" value="Endo/exonuclease/phosphatase"/>
</dbReference>
<comment type="caution">
    <text evidence="2">The sequence shown here is derived from an EMBL/GenBank/DDBJ whole genome shotgun (WGS) entry which is preliminary data.</text>
</comment>
<dbReference type="InterPro" id="IPR051916">
    <property type="entry name" value="GPI-anchor_lipid_remodeler"/>
</dbReference>
<dbReference type="Gene3D" id="3.60.10.10">
    <property type="entry name" value="Endonuclease/exonuclease/phosphatase"/>
    <property type="match status" value="1"/>
</dbReference>
<sequence>MKIVTYNIHKGMNAKNKPTLFKIGKYLKKQRCDAICLQEVLYPQFLILKKQINMNGVFAANVKKPGMLYGICIFTQSKDFSSHHFLLTSKKEQRGALCLSYETNKGYINIINTHLGLDKEERNIQLNEIMDYTKCLVGNKIICGDFNEKNINIGSFNDTAIESEEQEQATFWPSCSRIDYIFVDGQLSINNYKVDEIKLSDHFPLFCEISK</sequence>
<feature type="domain" description="Endonuclease/exonuclease/phosphatase" evidence="1">
    <location>
        <begin position="4"/>
        <end position="202"/>
    </location>
</feature>
<protein>
    <submittedName>
        <fullName evidence="2">Endonuclease/exonuclease/phosphatase family metal-dependent hydrolase</fullName>
    </submittedName>
</protein>
<reference evidence="2 3" key="1">
    <citation type="submission" date="2021-03" db="EMBL/GenBank/DDBJ databases">
        <title>Genomic Encyclopedia of Type Strains, Phase IV (KMG-IV): sequencing the most valuable type-strain genomes for metagenomic binning, comparative biology and taxonomic classification.</title>
        <authorList>
            <person name="Goeker M."/>
        </authorList>
    </citation>
    <scope>NUCLEOTIDE SEQUENCE [LARGE SCALE GENOMIC DNA]</scope>
    <source>
        <strain evidence="2 3">DSM 1289</strain>
    </source>
</reference>
<dbReference type="PANTHER" id="PTHR14859:SF1">
    <property type="entry name" value="PGAP2-INTERACTING PROTEIN"/>
    <property type="match status" value="1"/>
</dbReference>
<keyword evidence="2" id="KW-0378">Hydrolase</keyword>